<name>A0A516GQZ0_9FLAO</name>
<dbReference type="Pfam" id="PF13585">
    <property type="entry name" value="CHU_C"/>
    <property type="match status" value="1"/>
</dbReference>
<dbReference type="SUPFAM" id="SSF82171">
    <property type="entry name" value="DPP6 N-terminal domain-like"/>
    <property type="match status" value="1"/>
</dbReference>
<dbReference type="InterPro" id="IPR026341">
    <property type="entry name" value="T9SS_type_B"/>
</dbReference>
<reference evidence="1 2" key="1">
    <citation type="submission" date="2019-07" db="EMBL/GenBank/DDBJ databases">
        <title>Genome sequencing for Formosa sp. PS13.</title>
        <authorList>
            <person name="Park S.-J."/>
        </authorList>
    </citation>
    <scope>NUCLEOTIDE SEQUENCE [LARGE SCALE GENOMIC DNA]</scope>
    <source>
        <strain evidence="1 2">PS13</strain>
    </source>
</reference>
<dbReference type="NCBIfam" id="TIGR04131">
    <property type="entry name" value="Bac_Flav_CTERM"/>
    <property type="match status" value="1"/>
</dbReference>
<dbReference type="RefSeq" id="WP_143380836.1">
    <property type="nucleotide sequence ID" value="NZ_CP041637.1"/>
</dbReference>
<protein>
    <submittedName>
        <fullName evidence="1">T9SS type B sorting domain-containing protein</fullName>
    </submittedName>
</protein>
<evidence type="ECO:0000313" key="1">
    <source>
        <dbReference type="EMBL" id="QDO93947.1"/>
    </source>
</evidence>
<dbReference type="AlphaFoldDB" id="A0A516GQZ0"/>
<dbReference type="OrthoDB" id="9765926at2"/>
<gene>
    <name evidence="1" type="ORF">FNB79_08095</name>
</gene>
<dbReference type="Proteomes" id="UP000319209">
    <property type="component" value="Chromosome"/>
</dbReference>
<sequence length="914" mass="101033">MKYTLTVLTILLHGFLFAQYEAANWYFGENAGIHFNSNTGEVTALLDGRIDTYEGSSSISDENGNLLFYTDGTTVYNKNHQIMESGLFGNSSSTQSAIVVPFPGDENNHLFYIFTVDTIESSGDTSQGFNYSIVDMTKNGGLGSVISKNKNLLAYSSEKLSAIVKDCETQSIWVITLSTASGQNDNLAFNTFYAYSITADSINTVPVKSIISSTITERRGALKFSPDGTKLVSANVGDGLFLYDFNTETGVVSGQKQILIQGTTGNRSYGAEFSPNNKYLYIHASNDYNGLDSYDSTKHTSALLQYDLDADDISNSQVILDNRNLFRGALQLGPDGRIYRALASTYDTGLPYLGVIENPNAAGTNASYKHNAIDLGGNNSTQGLPPFIQSFFNQKIDIIHASDGIETSILPLCTGKTYTLQADEITNADYYWTFNGEKLENQSEPWKMEANQEGLYKVLITPDSATVCELLEGEAYVTYYDIPVANPANNITDICDFNNDDTETINLTINDNAILGNQSNEEYQVVYFETLADAESDTNAIVAPSNYQNLFQTQDIYARVENLNHTSCYDITTFSIQLIDTPTLETQDLSQCDTTLPYNDGLTVFNLNTAIVSSDADITFYETNPETTAASPITSSNSYVSTTSNQIIYARATYNKTGCYTDQTFTLTAQDAPVLTETAYYCTGTEVTLNSGTLNSEIDNYTYQWFIDDTAILGATQYEYTTSPVGNYEVAITEKATKCVTLKTFNLEESGPATITSIEVNDLRDINTVTVKANGLGNYEYALFKDGIAYTAYQSSNYFTNVYPGHYIVKVKDTKNNCGITEGHVDVLGFPKFFTPNGDGYHDTWKIDNESQTLVLRSTILIFNRYGKLVKELRTTDEGWDGTLNGRPLPSDDYWFTLTLNDGRTFKSHFSLKR</sequence>
<accession>A0A516GQZ0</accession>
<dbReference type="KEGG" id="fop:FNB79_08095"/>
<dbReference type="EMBL" id="CP041637">
    <property type="protein sequence ID" value="QDO93947.1"/>
    <property type="molecule type" value="Genomic_DNA"/>
</dbReference>
<proteinExistence type="predicted"/>
<keyword evidence="2" id="KW-1185">Reference proteome</keyword>
<organism evidence="1 2">
    <name type="scientific">Formosa sediminum</name>
    <dbReference type="NCBI Taxonomy" id="2594004"/>
    <lineage>
        <taxon>Bacteria</taxon>
        <taxon>Pseudomonadati</taxon>
        <taxon>Bacteroidota</taxon>
        <taxon>Flavobacteriia</taxon>
        <taxon>Flavobacteriales</taxon>
        <taxon>Flavobacteriaceae</taxon>
        <taxon>Formosa</taxon>
    </lineage>
</organism>
<evidence type="ECO:0000313" key="2">
    <source>
        <dbReference type="Proteomes" id="UP000319209"/>
    </source>
</evidence>